<dbReference type="CDD" id="cd12151">
    <property type="entry name" value="F1-ATPase_gamma"/>
    <property type="match status" value="1"/>
</dbReference>
<comment type="caution">
    <text evidence="11">The sequence shown here is derived from an EMBL/GenBank/DDBJ whole genome shotgun (WGS) entry which is preliminary data.</text>
</comment>
<evidence type="ECO:0000256" key="6">
    <source>
        <dbReference type="ARBA" id="ARBA00023065"/>
    </source>
</evidence>
<organism evidence="11 12">
    <name type="scientific">candidate division WS6 bacterium OLB21</name>
    <dbReference type="NCBI Taxonomy" id="1617427"/>
    <lineage>
        <taxon>Bacteria</taxon>
        <taxon>Candidatus Dojkabacteria</taxon>
    </lineage>
</organism>
<dbReference type="PANTHER" id="PTHR11693:SF22">
    <property type="entry name" value="ATP SYNTHASE SUBUNIT GAMMA, MITOCHONDRIAL"/>
    <property type="match status" value="1"/>
</dbReference>
<protein>
    <recommendedName>
        <fullName evidence="10">ATP synthase gamma chain</fullName>
    </recommendedName>
    <alternativeName>
        <fullName evidence="10">ATP synthase F1 sector gamma subunit</fullName>
    </alternativeName>
    <alternativeName>
        <fullName evidence="10">F-ATPase gamma subunit</fullName>
    </alternativeName>
</protein>
<dbReference type="Pfam" id="PF00231">
    <property type="entry name" value="ATP-synt"/>
    <property type="match status" value="1"/>
</dbReference>
<dbReference type="STRING" id="1617427.UZ20_WS6002001135"/>
<dbReference type="PANTHER" id="PTHR11693">
    <property type="entry name" value="ATP SYNTHASE GAMMA CHAIN"/>
    <property type="match status" value="1"/>
</dbReference>
<dbReference type="SUPFAM" id="SSF52943">
    <property type="entry name" value="ATP synthase (F1-ATPase), gamma subunit"/>
    <property type="match status" value="1"/>
</dbReference>
<evidence type="ECO:0000256" key="8">
    <source>
        <dbReference type="ARBA" id="ARBA00023196"/>
    </source>
</evidence>
<comment type="function">
    <text evidence="1 10">Produces ATP from ADP in the presence of a proton gradient across the membrane. The gamma chain is believed to be important in regulating ATPase activity and the flow of protons through the CF(0) complex.</text>
</comment>
<sequence>MPVNTKAIKTRIKSVKNTKKITKAMQMIAAVKMRKAVESAIQMRSYANLAYELLENLAKQKISHPLMLDQIVSKTLIIMVTSNRGLCGSYNANVAKTANQILQAESNQPDILALGKKSAAFAKRNKLNLLGVYERFSENVSFEDVIPIAVDIMNRFKAGEYGKVEIVYTNYVSGLLQIVEHKQVLPLKPNVIKEMVDDITTTSINSGKEFNDNPDRFTADEYAFEPNRTVLIEYLIPLLVEVQIYHSILESAASEHSSRMMAMKNATESAGEMIDNLTLIFNKGRQAAITQEIAEITSGANALEQD</sequence>
<name>A0A136KEI0_9BACT</name>
<evidence type="ECO:0000256" key="1">
    <source>
        <dbReference type="ARBA" id="ARBA00003456"/>
    </source>
</evidence>
<comment type="subcellular location">
    <subcellularLocation>
        <location evidence="10">Cell membrane</location>
        <topology evidence="10">Peripheral membrane protein</topology>
    </subcellularLocation>
    <subcellularLocation>
        <location evidence="2">Membrane</location>
        <topology evidence="2">Peripheral membrane protein</topology>
    </subcellularLocation>
</comment>
<dbReference type="InterPro" id="IPR035968">
    <property type="entry name" value="ATP_synth_F1_ATPase_gsu"/>
</dbReference>
<dbReference type="Gene3D" id="3.40.1380.10">
    <property type="match status" value="1"/>
</dbReference>
<dbReference type="GO" id="GO:0005524">
    <property type="term" value="F:ATP binding"/>
    <property type="evidence" value="ECO:0007669"/>
    <property type="project" value="UniProtKB-UniRule"/>
</dbReference>
<gene>
    <name evidence="10 11" type="primary">atpG</name>
    <name evidence="11" type="ORF">UZ20_WS6002001135</name>
</gene>
<evidence type="ECO:0000256" key="2">
    <source>
        <dbReference type="ARBA" id="ARBA00004170"/>
    </source>
</evidence>
<proteinExistence type="inferred from homology"/>
<evidence type="ECO:0000313" key="12">
    <source>
        <dbReference type="Proteomes" id="UP000070449"/>
    </source>
</evidence>
<dbReference type="GO" id="GO:0045259">
    <property type="term" value="C:proton-transporting ATP synthase complex"/>
    <property type="evidence" value="ECO:0007669"/>
    <property type="project" value="UniProtKB-KW"/>
</dbReference>
<reference evidence="11 12" key="1">
    <citation type="submission" date="2015-02" db="EMBL/GenBank/DDBJ databases">
        <title>Improved understanding of the partial-nitritation anammox process through 23 genomes representing the majority of the microbial community.</title>
        <authorList>
            <person name="Speth D.R."/>
            <person name="In T Zandt M."/>
            <person name="Guerrero Cruz S."/>
            <person name="Jetten M.S."/>
            <person name="Dutilh B.E."/>
        </authorList>
    </citation>
    <scope>NUCLEOTIDE SEQUENCE [LARGE SCALE GENOMIC DNA]</scope>
    <source>
        <strain evidence="11">OLB21</strain>
    </source>
</reference>
<keyword evidence="8 10" id="KW-0139">CF(1)</keyword>
<dbReference type="PATRIC" id="fig|1617427.3.peg.1183"/>
<keyword evidence="4 10" id="KW-0813">Transport</keyword>
<dbReference type="PRINTS" id="PR00126">
    <property type="entry name" value="ATPASEGAMMA"/>
</dbReference>
<dbReference type="InterPro" id="IPR023632">
    <property type="entry name" value="ATP_synth_F1_gsu_CS"/>
</dbReference>
<comment type="similarity">
    <text evidence="3 10">Belongs to the ATPase gamma chain family.</text>
</comment>
<dbReference type="GO" id="GO:0042777">
    <property type="term" value="P:proton motive force-driven plasma membrane ATP synthesis"/>
    <property type="evidence" value="ECO:0007669"/>
    <property type="project" value="UniProtKB-UniRule"/>
</dbReference>
<dbReference type="Proteomes" id="UP000070449">
    <property type="component" value="Unassembled WGS sequence"/>
</dbReference>
<comment type="subunit">
    <text evidence="10">F-type ATPases have 2 components, CF(1) - the catalytic core - and CF(0) - the membrane proton channel. CF(1) has five subunits: alpha(3), beta(3), gamma(1), delta(1), epsilon(1). CF(0) has three main subunits: a, b and c.</text>
</comment>
<evidence type="ECO:0000256" key="5">
    <source>
        <dbReference type="ARBA" id="ARBA00022781"/>
    </source>
</evidence>
<dbReference type="GO" id="GO:0046933">
    <property type="term" value="F:proton-transporting ATP synthase activity, rotational mechanism"/>
    <property type="evidence" value="ECO:0007669"/>
    <property type="project" value="UniProtKB-UniRule"/>
</dbReference>
<dbReference type="GO" id="GO:0005886">
    <property type="term" value="C:plasma membrane"/>
    <property type="evidence" value="ECO:0007669"/>
    <property type="project" value="UniProtKB-SubCell"/>
</dbReference>
<dbReference type="Gene3D" id="1.10.287.80">
    <property type="entry name" value="ATP synthase, gamma subunit, helix hairpin domain"/>
    <property type="match status" value="2"/>
</dbReference>
<dbReference type="AlphaFoldDB" id="A0A136KEI0"/>
<keyword evidence="6 10" id="KW-0406">Ion transport</keyword>
<keyword evidence="9 10" id="KW-0066">ATP synthesis</keyword>
<keyword evidence="7 10" id="KW-0472">Membrane</keyword>
<evidence type="ECO:0000256" key="4">
    <source>
        <dbReference type="ARBA" id="ARBA00022448"/>
    </source>
</evidence>
<accession>A0A136KEI0</accession>
<keyword evidence="5 10" id="KW-0375">Hydrogen ion transport</keyword>
<evidence type="ECO:0000256" key="7">
    <source>
        <dbReference type="ARBA" id="ARBA00023136"/>
    </source>
</evidence>
<evidence type="ECO:0000256" key="10">
    <source>
        <dbReference type="HAMAP-Rule" id="MF_00815"/>
    </source>
</evidence>
<dbReference type="NCBIfam" id="TIGR01146">
    <property type="entry name" value="ATPsyn_F1gamma"/>
    <property type="match status" value="1"/>
</dbReference>
<dbReference type="EMBL" id="JYPD01000030">
    <property type="protein sequence ID" value="KXK07820.1"/>
    <property type="molecule type" value="Genomic_DNA"/>
</dbReference>
<keyword evidence="10" id="KW-1003">Cell membrane</keyword>
<dbReference type="PROSITE" id="PS00153">
    <property type="entry name" value="ATPASE_GAMMA"/>
    <property type="match status" value="1"/>
</dbReference>
<dbReference type="HAMAP" id="MF_00815">
    <property type="entry name" value="ATP_synth_gamma_bact"/>
    <property type="match status" value="1"/>
</dbReference>
<evidence type="ECO:0000256" key="3">
    <source>
        <dbReference type="ARBA" id="ARBA00007681"/>
    </source>
</evidence>
<evidence type="ECO:0000313" key="11">
    <source>
        <dbReference type="EMBL" id="KXK07820.1"/>
    </source>
</evidence>
<dbReference type="InterPro" id="IPR000131">
    <property type="entry name" value="ATP_synth_F1_gsu"/>
</dbReference>
<evidence type="ECO:0000256" key="9">
    <source>
        <dbReference type="ARBA" id="ARBA00023310"/>
    </source>
</evidence>